<dbReference type="Proteomes" id="UP000734854">
    <property type="component" value="Unassembled WGS sequence"/>
</dbReference>
<dbReference type="AlphaFoldDB" id="A0A8J5F277"/>
<feature type="region of interest" description="Disordered" evidence="1">
    <location>
        <begin position="154"/>
        <end position="246"/>
    </location>
</feature>
<comment type="caution">
    <text evidence="2">The sequence shown here is derived from an EMBL/GenBank/DDBJ whole genome shotgun (WGS) entry which is preliminary data.</text>
</comment>
<feature type="region of interest" description="Disordered" evidence="1">
    <location>
        <begin position="303"/>
        <end position="335"/>
    </location>
</feature>
<reference evidence="2 3" key="1">
    <citation type="submission" date="2020-08" db="EMBL/GenBank/DDBJ databases">
        <title>Plant Genome Project.</title>
        <authorList>
            <person name="Zhang R.-G."/>
        </authorList>
    </citation>
    <scope>NUCLEOTIDE SEQUENCE [LARGE SCALE GENOMIC DNA]</scope>
    <source>
        <tissue evidence="2">Rhizome</tissue>
    </source>
</reference>
<dbReference type="EMBL" id="JACMSC010000017">
    <property type="protein sequence ID" value="KAG6479766.1"/>
    <property type="molecule type" value="Genomic_DNA"/>
</dbReference>
<evidence type="ECO:0000256" key="1">
    <source>
        <dbReference type="SAM" id="MobiDB-lite"/>
    </source>
</evidence>
<accession>A0A8J5F277</accession>
<proteinExistence type="predicted"/>
<keyword evidence="3" id="KW-1185">Reference proteome</keyword>
<organism evidence="2 3">
    <name type="scientific">Zingiber officinale</name>
    <name type="common">Ginger</name>
    <name type="synonym">Amomum zingiber</name>
    <dbReference type="NCBI Taxonomy" id="94328"/>
    <lineage>
        <taxon>Eukaryota</taxon>
        <taxon>Viridiplantae</taxon>
        <taxon>Streptophyta</taxon>
        <taxon>Embryophyta</taxon>
        <taxon>Tracheophyta</taxon>
        <taxon>Spermatophyta</taxon>
        <taxon>Magnoliopsida</taxon>
        <taxon>Liliopsida</taxon>
        <taxon>Zingiberales</taxon>
        <taxon>Zingiberaceae</taxon>
        <taxon>Zingiber</taxon>
    </lineage>
</organism>
<feature type="compositionally biased region" description="Basic and acidic residues" evidence="1">
    <location>
        <begin position="202"/>
        <end position="211"/>
    </location>
</feature>
<sequence>MERAGRGRAMETVKIQSQAKFNSNIRKKDMGSEMRGSYNSKGLGDAAGRTRLGLASISLSHYINVATLSSNAGTVDSFNDGSAEAELKANEVGHSNWQEEKAVLSRGSNPGHCVSPDYKQQKLKGSFTSSPTARGINSGSNIWECDRVVREDGSLTREETNGSFQSKTTKVDDVQSNSWTANPRIFPLSRSASSRRSSRGKSILENHKDKLTANTSGFAREQWGRKSSSPSVSPSPRRKDSSRLQFEGSSDIGLVKVNNDVSDLIPSTVGNDMPETITESSSLVAPDARARTYQARNLRNIRQLDREEVTDQFQESSESTSHSKHSMNSGFEFSKESTSHSKQLEIYHSSHYPWDAFVTFQHNIDEDPRPRVGTRTYLPNLPKRETDINYTVFARDNALGNNPPPSAIAMPRIATVATVSPPQRIAWARQRIRTQASFPLLRFLYRSDEILDSLFQLCVEYQHVLSEMGMVEWIGVLVDFTRRGVSLLLGIVDRGASVLINSTKASVCTEMEPSVCGTPSPEDPTTSVMKLRRSSLENKAQSDSSAGILCFRNAVHRKMSAEFLLEIGNVVRGINGAGTMIVMILGADQGLLISVMTATNLIEQVPGLAGFLQLEIMRIKDNAHGRHPQFASCSNGVLPAADQLVFDSLRAVAYTYCTSAGIGVCTEMEPSVCGMPSPEDPTTSVMKLRRSSLENKAQSDSSARILCFRNAVHWKMSAEVGMKKEYLAGGERSAVKRTLDPHCCPLKETAGAAVVAELNRSEKRRNGCGGPAFGEEEERKRVAGGGEIACPSLSREEEKSRAGDPSVSYAGKGFATLISDRAIRDQHSVTTDPPPDATAFFPQRGFSISGKGKLSDSGTLLRLRIYPLVPRQQYPDRSWVEFGFAANLGIFGLVDNIFR</sequence>
<evidence type="ECO:0000313" key="3">
    <source>
        <dbReference type="Proteomes" id="UP000734854"/>
    </source>
</evidence>
<name>A0A8J5F277_ZINOF</name>
<protein>
    <submittedName>
        <fullName evidence="2">Uncharacterized protein</fullName>
    </submittedName>
</protein>
<gene>
    <name evidence="2" type="ORF">ZIOFF_063240</name>
</gene>
<feature type="compositionally biased region" description="Low complexity" evidence="1">
    <location>
        <begin position="225"/>
        <end position="235"/>
    </location>
</feature>
<feature type="compositionally biased region" description="Polar residues" evidence="1">
    <location>
        <begin position="161"/>
        <end position="181"/>
    </location>
</feature>
<evidence type="ECO:0000313" key="2">
    <source>
        <dbReference type="EMBL" id="KAG6479766.1"/>
    </source>
</evidence>
<feature type="region of interest" description="Disordered" evidence="1">
    <location>
        <begin position="106"/>
        <end position="133"/>
    </location>
</feature>